<feature type="region of interest" description="Disordered" evidence="1">
    <location>
        <begin position="294"/>
        <end position="345"/>
    </location>
</feature>
<name>A0A4P9WW18_9FUNG</name>
<evidence type="ECO:0000256" key="1">
    <source>
        <dbReference type="SAM" id="MobiDB-lite"/>
    </source>
</evidence>
<feature type="compositionally biased region" description="Low complexity" evidence="1">
    <location>
        <begin position="303"/>
        <end position="336"/>
    </location>
</feature>
<feature type="region of interest" description="Disordered" evidence="1">
    <location>
        <begin position="692"/>
        <end position="711"/>
    </location>
</feature>
<accession>A0A4P9WW18</accession>
<dbReference type="Proteomes" id="UP000268535">
    <property type="component" value="Unassembled WGS sequence"/>
</dbReference>
<dbReference type="InterPro" id="IPR003892">
    <property type="entry name" value="CUE"/>
</dbReference>
<dbReference type="SUPFAM" id="SSF46934">
    <property type="entry name" value="UBA-like"/>
    <property type="match status" value="1"/>
</dbReference>
<organism evidence="3 4">
    <name type="scientific">Caulochytrium protostelioides</name>
    <dbReference type="NCBI Taxonomy" id="1555241"/>
    <lineage>
        <taxon>Eukaryota</taxon>
        <taxon>Fungi</taxon>
        <taxon>Fungi incertae sedis</taxon>
        <taxon>Chytridiomycota</taxon>
        <taxon>Chytridiomycota incertae sedis</taxon>
        <taxon>Chytridiomycetes</taxon>
        <taxon>Caulochytriales</taxon>
        <taxon>Caulochytriaceae</taxon>
        <taxon>Caulochytrium</taxon>
    </lineage>
</organism>
<proteinExistence type="predicted"/>
<protein>
    <recommendedName>
        <fullName evidence="2">CUE domain-containing protein</fullName>
    </recommendedName>
</protein>
<reference evidence="4" key="1">
    <citation type="journal article" date="2018" name="Nat. Microbiol.">
        <title>Leveraging single-cell genomics to expand the fungal tree of life.</title>
        <authorList>
            <person name="Ahrendt S.R."/>
            <person name="Quandt C.A."/>
            <person name="Ciobanu D."/>
            <person name="Clum A."/>
            <person name="Salamov A."/>
            <person name="Andreopoulos B."/>
            <person name="Cheng J.F."/>
            <person name="Woyke T."/>
            <person name="Pelin A."/>
            <person name="Henrissat B."/>
            <person name="Reynolds N.K."/>
            <person name="Benny G.L."/>
            <person name="Smith M.E."/>
            <person name="James T.Y."/>
            <person name="Grigoriev I.V."/>
        </authorList>
    </citation>
    <scope>NUCLEOTIDE SEQUENCE [LARGE SCALE GENOMIC DNA]</scope>
    <source>
        <strain evidence="4">ATCC 52028</strain>
    </source>
</reference>
<feature type="region of interest" description="Disordered" evidence="1">
    <location>
        <begin position="255"/>
        <end position="279"/>
    </location>
</feature>
<dbReference type="AlphaFoldDB" id="A0A4P9WW18"/>
<sequence>MHVRRRGRHFDALGLSRRVAQPTSDAKSEALSAGQDCRRAVVPAPPGSGGAVSRRTLVIAARAPDPPHVAGGDAKQRSHNKDIPNTACSPSVFFGQRDVVIAVLLWSAGARAVVLRPLISSILRPRSAPVDDRFGHVGYGHGRRQRLHAVFPLLEFSVIETVLAQHDGDADRASDQLLALSDPAAAGASAAHGASHAGSVDSLGGTSAADLDAEASASMAALQQAELDADLARRLQQQEHDEAYARDLAYQDEQRVRAAQVADGAKSPGSPRARSGAHVGAKIKGFFKNRLGRSGSKASVGTGSHSSSAIAASGDAASGDATSSAPSDALSPADAAGGAGSEGGRASVAPAFASASAPAPKLAPATGISPASVLTSTSAAPPASSAAVGPMDARIAEAVASSSLEPTNPFAADVASEARLGAGTTTAPAGAPPGVVDSPSVTTDPYARLDLLAWLETKLIIRITHVDVECATPAYLYSQTADQLSYGVGLCDHRTTRSGLVSFPCCSYPDIAMLEPGDGHLARAAATTGLASPASAAPMATTPPSRATCGAGSLSDHTVASLIVSLQVTGASAFLRAGITAELRRAAVHAFPRAAHGIRRTLLRGARGEQLHGDGDAVRANMDVVQQTCQDARGRGVRARDVRAAVGRAAVAAGNRRVADRVCRGARGTRRDGSHRQNALGRVHDDESAVGMAMGKPKQGTLMSREVIQRG</sequence>
<evidence type="ECO:0000313" key="4">
    <source>
        <dbReference type="Proteomes" id="UP000268535"/>
    </source>
</evidence>
<dbReference type="Gene3D" id="1.10.8.10">
    <property type="entry name" value="DNA helicase RuvA subunit, C-terminal domain"/>
    <property type="match status" value="1"/>
</dbReference>
<dbReference type="InterPro" id="IPR009060">
    <property type="entry name" value="UBA-like_sf"/>
</dbReference>
<dbReference type="CDD" id="cd14279">
    <property type="entry name" value="CUE"/>
    <property type="match status" value="1"/>
</dbReference>
<dbReference type="Pfam" id="PF02845">
    <property type="entry name" value="CUE"/>
    <property type="match status" value="1"/>
</dbReference>
<evidence type="ECO:0000313" key="3">
    <source>
        <dbReference type="EMBL" id="RKO97601.1"/>
    </source>
</evidence>
<gene>
    <name evidence="3" type="ORF">CAUPRSCDRAFT_10737</name>
</gene>
<feature type="domain" description="CUE" evidence="2">
    <location>
        <begin position="145"/>
        <end position="181"/>
    </location>
</feature>
<evidence type="ECO:0000259" key="2">
    <source>
        <dbReference type="Pfam" id="PF02845"/>
    </source>
</evidence>
<dbReference type="EMBL" id="ML009217">
    <property type="protein sequence ID" value="RKO97601.1"/>
    <property type="molecule type" value="Genomic_DNA"/>
</dbReference>
<dbReference type="GO" id="GO:0043130">
    <property type="term" value="F:ubiquitin binding"/>
    <property type="evidence" value="ECO:0007669"/>
    <property type="project" value="InterPro"/>
</dbReference>